<evidence type="ECO:0000313" key="3">
    <source>
        <dbReference type="Proteomes" id="UP000198211"/>
    </source>
</evidence>
<proteinExistence type="predicted"/>
<accession>A0A225VDN1</accession>
<reference evidence="3" key="1">
    <citation type="submission" date="2017-03" db="EMBL/GenBank/DDBJ databases">
        <title>Phytopthora megakarya and P. palmivora, two closely related causual agents of cacao black pod achieved similar genome size and gene model numbers by different mechanisms.</title>
        <authorList>
            <person name="Ali S."/>
            <person name="Shao J."/>
            <person name="Larry D.J."/>
            <person name="Kronmiller B."/>
            <person name="Shen D."/>
            <person name="Strem M.D."/>
            <person name="Melnick R.L."/>
            <person name="Guiltinan M.J."/>
            <person name="Tyler B.M."/>
            <person name="Meinhardt L.W."/>
            <person name="Bailey B.A."/>
        </authorList>
    </citation>
    <scope>NUCLEOTIDE SEQUENCE [LARGE SCALE GENOMIC DNA]</scope>
    <source>
        <strain evidence="3">zdho120</strain>
    </source>
</reference>
<name>A0A225VDN1_9STRA</name>
<dbReference type="AlphaFoldDB" id="A0A225VDN1"/>
<comment type="caution">
    <text evidence="2">The sequence shown here is derived from an EMBL/GenBank/DDBJ whole genome shotgun (WGS) entry which is preliminary data.</text>
</comment>
<feature type="region of interest" description="Disordered" evidence="1">
    <location>
        <begin position="103"/>
        <end position="127"/>
    </location>
</feature>
<dbReference type="Proteomes" id="UP000198211">
    <property type="component" value="Unassembled WGS sequence"/>
</dbReference>
<evidence type="ECO:0000256" key="1">
    <source>
        <dbReference type="SAM" id="MobiDB-lite"/>
    </source>
</evidence>
<dbReference type="EMBL" id="NBNE01005754">
    <property type="protein sequence ID" value="OWZ03059.1"/>
    <property type="molecule type" value="Genomic_DNA"/>
</dbReference>
<protein>
    <recommendedName>
        <fullName evidence="4">SWIM-type domain-containing protein</fullName>
    </recommendedName>
</protein>
<keyword evidence="3" id="KW-1185">Reference proteome</keyword>
<evidence type="ECO:0008006" key="4">
    <source>
        <dbReference type="Google" id="ProtNLM"/>
    </source>
</evidence>
<feature type="compositionally biased region" description="Basic residues" evidence="1">
    <location>
        <begin position="118"/>
        <end position="127"/>
    </location>
</feature>
<evidence type="ECO:0000313" key="2">
    <source>
        <dbReference type="EMBL" id="OWZ03059.1"/>
    </source>
</evidence>
<dbReference type="OrthoDB" id="127234at2759"/>
<sequence length="161" mass="18200">MTPVSMKIYDKQSKHIGQYHVEPSSTDVYYQSAQKVKRGVALSQHHCTCGFMDQMRIPFRHLICVLDKTDSLDSVFTYFDRCYMVGTYAEAFRGISVNLPLENELGDPDTSTQPAPGKKGRERPSTKRIRINVEAASSATYACTRCKQNGHNIRTCQESPK</sequence>
<organism evidence="2 3">
    <name type="scientific">Phytophthora megakarya</name>
    <dbReference type="NCBI Taxonomy" id="4795"/>
    <lineage>
        <taxon>Eukaryota</taxon>
        <taxon>Sar</taxon>
        <taxon>Stramenopiles</taxon>
        <taxon>Oomycota</taxon>
        <taxon>Peronosporomycetes</taxon>
        <taxon>Peronosporales</taxon>
        <taxon>Peronosporaceae</taxon>
        <taxon>Phytophthora</taxon>
    </lineage>
</organism>
<gene>
    <name evidence="2" type="ORF">PHMEG_00025279</name>
</gene>